<dbReference type="PANTHER" id="PTHR45527:SF1">
    <property type="entry name" value="FATTY ACID SYNTHASE"/>
    <property type="match status" value="1"/>
</dbReference>
<name>A0A425Y857_9BACT</name>
<dbReference type="InterPro" id="IPR020845">
    <property type="entry name" value="AMP-binding_CS"/>
</dbReference>
<organism evidence="2 3">
    <name type="scientific">Ancylomarina euxinus</name>
    <dbReference type="NCBI Taxonomy" id="2283627"/>
    <lineage>
        <taxon>Bacteria</taxon>
        <taxon>Pseudomonadati</taxon>
        <taxon>Bacteroidota</taxon>
        <taxon>Bacteroidia</taxon>
        <taxon>Marinilabiliales</taxon>
        <taxon>Marinifilaceae</taxon>
        <taxon>Ancylomarina</taxon>
    </lineage>
</organism>
<proteinExistence type="predicted"/>
<evidence type="ECO:0000313" key="2">
    <source>
        <dbReference type="EMBL" id="RRG24673.1"/>
    </source>
</evidence>
<evidence type="ECO:0000313" key="3">
    <source>
        <dbReference type="Proteomes" id="UP000285794"/>
    </source>
</evidence>
<dbReference type="CDD" id="cd05930">
    <property type="entry name" value="A_NRPS"/>
    <property type="match status" value="1"/>
</dbReference>
<sequence>MHNHNLLTQILKGIQSHPDRNAFFIDGKYHTYKSLAKRISEIYNIIKQHTGPTAQCIGIIEKNNIETYASLLAVLFSGNTYVILNPQNPNCRNRIIVESTDIQLILHSDEDNCSLDIPKYVNLISTIDVKSESILDKIMTQVDSDSLAYIIFTSGSTGVPKGVPISHGNLNAFYDAYSSLNFNLNKEDRLLQMFDLCFDVSVVSTLYPLTLGACIFTVSQNSVKYTQVYELLEDEELTFAAIAPSLLSYLQPYFEEINLPKLKYLILTAEASNWDLLSQFITCAPNAELVNLYGPTEATIYCTSYRVNPNDIDTYNGMLAIGKAFKSMHAIIVDENLQEVPKGEKGEMCVAGAQLMEGYWKDPKKSKEVFVELDCFEVPTRYYRTGDICFIDEKDCIHYCGRKDYQVQIQGFRVELNEIEHTVRQYHSIGSNVVLAKPNQLGNQELHLFIEKYEGEETSIIDFLKEKLPIYMCPQNIYGINELPLNSSGKVDRKKLLELV</sequence>
<dbReference type="InterPro" id="IPR000873">
    <property type="entry name" value="AMP-dep_synth/lig_dom"/>
</dbReference>
<dbReference type="GO" id="GO:0044550">
    <property type="term" value="P:secondary metabolite biosynthetic process"/>
    <property type="evidence" value="ECO:0007669"/>
    <property type="project" value="TreeGrafter"/>
</dbReference>
<evidence type="ECO:0000259" key="1">
    <source>
        <dbReference type="Pfam" id="PF00501"/>
    </source>
</evidence>
<keyword evidence="3" id="KW-1185">Reference proteome</keyword>
<dbReference type="PROSITE" id="PS00455">
    <property type="entry name" value="AMP_BINDING"/>
    <property type="match status" value="1"/>
</dbReference>
<dbReference type="Gene3D" id="3.40.50.12780">
    <property type="entry name" value="N-terminal domain of ligase-like"/>
    <property type="match status" value="1"/>
</dbReference>
<dbReference type="InterPro" id="IPR045851">
    <property type="entry name" value="AMP-bd_C_sf"/>
</dbReference>
<dbReference type="EMBL" id="QQWG01000001">
    <property type="protein sequence ID" value="RRG24673.1"/>
    <property type="molecule type" value="Genomic_DNA"/>
</dbReference>
<dbReference type="AlphaFoldDB" id="A0A425Y857"/>
<dbReference type="NCBIfam" id="TIGR01733">
    <property type="entry name" value="AA-adenyl-dom"/>
    <property type="match status" value="1"/>
</dbReference>
<dbReference type="Pfam" id="PF00501">
    <property type="entry name" value="AMP-binding"/>
    <property type="match status" value="1"/>
</dbReference>
<dbReference type="RefSeq" id="WP_125029079.1">
    <property type="nucleotide sequence ID" value="NZ_JAPXVP010000001.1"/>
</dbReference>
<reference evidence="2 3" key="1">
    <citation type="submission" date="2018-07" db="EMBL/GenBank/DDBJ databases">
        <title>Draft genome sequence of Ancylomarina sp. M1P.</title>
        <authorList>
            <person name="Yadav S."/>
            <person name="Villanueva L."/>
            <person name="Damste J.S.S."/>
        </authorList>
    </citation>
    <scope>NUCLEOTIDE SEQUENCE [LARGE SCALE GENOMIC DNA]</scope>
    <source>
        <strain evidence="2 3">M1P</strain>
    </source>
</reference>
<dbReference type="GO" id="GO:0005737">
    <property type="term" value="C:cytoplasm"/>
    <property type="evidence" value="ECO:0007669"/>
    <property type="project" value="TreeGrafter"/>
</dbReference>
<protein>
    <submittedName>
        <fullName evidence="2">Amino acid adenylation domain-containing protein</fullName>
    </submittedName>
</protein>
<comment type="caution">
    <text evidence="2">The sequence shown here is derived from an EMBL/GenBank/DDBJ whole genome shotgun (WGS) entry which is preliminary data.</text>
</comment>
<dbReference type="PANTHER" id="PTHR45527">
    <property type="entry name" value="NONRIBOSOMAL PEPTIDE SYNTHETASE"/>
    <property type="match status" value="1"/>
</dbReference>
<accession>A0A425Y857</accession>
<dbReference type="InterPro" id="IPR010071">
    <property type="entry name" value="AA_adenyl_dom"/>
</dbReference>
<gene>
    <name evidence="2" type="ORF">DWB61_01265</name>
</gene>
<dbReference type="InterPro" id="IPR042099">
    <property type="entry name" value="ANL_N_sf"/>
</dbReference>
<dbReference type="GO" id="GO:0031177">
    <property type="term" value="F:phosphopantetheine binding"/>
    <property type="evidence" value="ECO:0007669"/>
    <property type="project" value="TreeGrafter"/>
</dbReference>
<dbReference type="Gene3D" id="3.30.300.30">
    <property type="match status" value="1"/>
</dbReference>
<dbReference type="Proteomes" id="UP000285794">
    <property type="component" value="Unassembled WGS sequence"/>
</dbReference>
<dbReference type="GO" id="GO:0043041">
    <property type="term" value="P:amino acid activation for nonribosomal peptide biosynthetic process"/>
    <property type="evidence" value="ECO:0007669"/>
    <property type="project" value="TreeGrafter"/>
</dbReference>
<feature type="domain" description="AMP-dependent synthetase/ligase" evidence="1">
    <location>
        <begin position="15"/>
        <end position="360"/>
    </location>
</feature>
<dbReference type="OrthoDB" id="4317020at2"/>
<dbReference type="SUPFAM" id="SSF56801">
    <property type="entry name" value="Acetyl-CoA synthetase-like"/>
    <property type="match status" value="1"/>
</dbReference>